<dbReference type="OrthoDB" id="5376140at2759"/>
<keyword evidence="3" id="KW-1185">Reference proteome</keyword>
<sequence length="132" mass="14740">MKKFASDCGAKNPENLTSTKLKKHLATMSQIIKLKDNEPEQLANHLGHDVAVHREYYRLPQESLSLAKVSKLLFAMQAGKLHGYRGMSLNEITVSSLEEADLDEEFLSDGSAALASSSERDQLVKKKPKERK</sequence>
<feature type="region of interest" description="Disordered" evidence="1">
    <location>
        <begin position="113"/>
        <end position="132"/>
    </location>
</feature>
<evidence type="ECO:0000313" key="3">
    <source>
        <dbReference type="Proteomes" id="UP001152320"/>
    </source>
</evidence>
<name>A0A9Q0YAC2_HOLLE</name>
<evidence type="ECO:0000256" key="1">
    <source>
        <dbReference type="SAM" id="MobiDB-lite"/>
    </source>
</evidence>
<dbReference type="EMBL" id="JAIZAY010000125">
    <property type="protein sequence ID" value="KAJ8018973.1"/>
    <property type="molecule type" value="Genomic_DNA"/>
</dbReference>
<proteinExistence type="predicted"/>
<dbReference type="PANTHER" id="PTHR33480:SF1">
    <property type="entry name" value="TYR RECOMBINASE DOMAIN-CONTAINING PROTEIN"/>
    <property type="match status" value="1"/>
</dbReference>
<protein>
    <submittedName>
        <fullName evidence="2">Uncharacterized protein</fullName>
    </submittedName>
</protein>
<reference evidence="2" key="1">
    <citation type="submission" date="2021-10" db="EMBL/GenBank/DDBJ databases">
        <title>Tropical sea cucumber genome reveals ecological adaptation and Cuvierian tubules defense mechanism.</title>
        <authorList>
            <person name="Chen T."/>
        </authorList>
    </citation>
    <scope>NUCLEOTIDE SEQUENCE</scope>
    <source>
        <strain evidence="2">Nanhai2018</strain>
        <tissue evidence="2">Muscle</tissue>
    </source>
</reference>
<dbReference type="AlphaFoldDB" id="A0A9Q0YAC2"/>
<organism evidence="2 3">
    <name type="scientific">Holothuria leucospilota</name>
    <name type="common">Black long sea cucumber</name>
    <name type="synonym">Mertensiothuria leucospilota</name>
    <dbReference type="NCBI Taxonomy" id="206669"/>
    <lineage>
        <taxon>Eukaryota</taxon>
        <taxon>Metazoa</taxon>
        <taxon>Echinodermata</taxon>
        <taxon>Eleutherozoa</taxon>
        <taxon>Echinozoa</taxon>
        <taxon>Holothuroidea</taxon>
        <taxon>Aspidochirotacea</taxon>
        <taxon>Aspidochirotida</taxon>
        <taxon>Holothuriidae</taxon>
        <taxon>Holothuria</taxon>
    </lineage>
</organism>
<comment type="caution">
    <text evidence="2">The sequence shown here is derived from an EMBL/GenBank/DDBJ whole genome shotgun (WGS) entry which is preliminary data.</text>
</comment>
<evidence type="ECO:0000313" key="2">
    <source>
        <dbReference type="EMBL" id="KAJ8018973.1"/>
    </source>
</evidence>
<dbReference type="PANTHER" id="PTHR33480">
    <property type="entry name" value="SET DOMAIN-CONTAINING PROTEIN-RELATED"/>
    <property type="match status" value="1"/>
</dbReference>
<gene>
    <name evidence="2" type="ORF">HOLleu_42721</name>
</gene>
<accession>A0A9Q0YAC2</accession>
<dbReference type="Proteomes" id="UP001152320">
    <property type="component" value="Unassembled WGS sequence"/>
</dbReference>